<keyword evidence="1" id="KW-0479">Metal-binding</keyword>
<dbReference type="GO" id="GO:0046872">
    <property type="term" value="F:metal ion binding"/>
    <property type="evidence" value="ECO:0007669"/>
    <property type="project" value="UniProtKB-KW"/>
</dbReference>
<dbReference type="PANTHER" id="PTHR11903:SF11">
    <property type="entry name" value="ALPHA-DIOXYGENASE 1"/>
    <property type="match status" value="1"/>
</dbReference>
<keyword evidence="5" id="KW-0408">Iron</keyword>
<reference evidence="6" key="1">
    <citation type="submission" date="2018-02" db="EMBL/GenBank/DDBJ databases">
        <authorList>
            <person name="Cohen D.B."/>
            <person name="Kent A.D."/>
        </authorList>
    </citation>
    <scope>NUCLEOTIDE SEQUENCE</scope>
</reference>
<dbReference type="GO" id="GO:0020037">
    <property type="term" value="F:heme binding"/>
    <property type="evidence" value="ECO:0007669"/>
    <property type="project" value="InterPro"/>
</dbReference>
<dbReference type="InterPro" id="IPR019791">
    <property type="entry name" value="Haem_peroxidase_animal"/>
</dbReference>
<evidence type="ECO:0000313" key="6">
    <source>
        <dbReference type="EMBL" id="SPD03545.1"/>
    </source>
</evidence>
<dbReference type="SUPFAM" id="SSF48113">
    <property type="entry name" value="Heme-dependent peroxidases"/>
    <property type="match status" value="1"/>
</dbReference>
<proteinExistence type="predicted"/>
<dbReference type="InterPro" id="IPR037120">
    <property type="entry name" value="Haem_peroxidase_sf_animal"/>
</dbReference>
<keyword evidence="2" id="KW-0611">Plant defense</keyword>
<name>A0A2N9GVD1_FAGSY</name>
<dbReference type="EMBL" id="OIVN01002428">
    <property type="protein sequence ID" value="SPD03545.1"/>
    <property type="molecule type" value="Genomic_DNA"/>
</dbReference>
<evidence type="ECO:0000256" key="4">
    <source>
        <dbReference type="ARBA" id="ARBA00023002"/>
    </source>
</evidence>
<sequence length="283" mass="32830">MVVATKLLARKNFTDTGKQFNMIAASWIQFMIHDWIDHLEDTKQIELTAPREVASQCPLKSFKVLQDKGSSNWLLRYQDWCTEHSYTMVVLFVKEHNAVCDTLKREYRDLDDEELYRHARLVTSAVIAKVHTIDWTVELLKTDMLLAGMRANWYGIVGKEIQGHIWTCWRSHLGRVPLPNLIGIKGEKALVEFGFEKQMVSMGHQASGALELWNYPTWLRDLVPQDINGQDRPDHVDLPALRRFDLTIKKRLKALEEVYGDDVEELDLLVGLMAEKKINRVRD</sequence>
<dbReference type="GO" id="GO:0004601">
    <property type="term" value="F:peroxidase activity"/>
    <property type="evidence" value="ECO:0007669"/>
    <property type="project" value="InterPro"/>
</dbReference>
<keyword evidence="3" id="KW-0223">Dioxygenase</keyword>
<dbReference type="GO" id="GO:0006952">
    <property type="term" value="P:defense response"/>
    <property type="evidence" value="ECO:0007669"/>
    <property type="project" value="UniProtKB-KW"/>
</dbReference>
<evidence type="ECO:0008006" key="7">
    <source>
        <dbReference type="Google" id="ProtNLM"/>
    </source>
</evidence>
<protein>
    <recommendedName>
        <fullName evidence="7">Lipoxygenase domain-containing protein</fullName>
    </recommendedName>
</protein>
<evidence type="ECO:0000256" key="5">
    <source>
        <dbReference type="ARBA" id="ARBA00023004"/>
    </source>
</evidence>
<dbReference type="Gene3D" id="1.10.640.10">
    <property type="entry name" value="Haem peroxidase domain superfamily, animal type"/>
    <property type="match status" value="3"/>
</dbReference>
<dbReference type="PANTHER" id="PTHR11903">
    <property type="entry name" value="PROSTAGLANDIN G/H SYNTHASE"/>
    <property type="match status" value="1"/>
</dbReference>
<dbReference type="GO" id="GO:0016702">
    <property type="term" value="F:oxidoreductase activity, acting on single donors with incorporation of molecular oxygen, incorporation of two atoms of oxygen"/>
    <property type="evidence" value="ECO:0007669"/>
    <property type="project" value="TreeGrafter"/>
</dbReference>
<dbReference type="PROSITE" id="PS50292">
    <property type="entry name" value="PEROXIDASE_3"/>
    <property type="match status" value="1"/>
</dbReference>
<dbReference type="Pfam" id="PF03098">
    <property type="entry name" value="An_peroxidase"/>
    <property type="match status" value="1"/>
</dbReference>
<accession>A0A2N9GVD1</accession>
<dbReference type="InterPro" id="IPR010255">
    <property type="entry name" value="Haem_peroxidase_sf"/>
</dbReference>
<gene>
    <name evidence="6" type="ORF">FSB_LOCUS31427</name>
</gene>
<keyword evidence="4" id="KW-0560">Oxidoreductase</keyword>
<dbReference type="InterPro" id="IPR050783">
    <property type="entry name" value="Oxylipin_biosynth_metab"/>
</dbReference>
<evidence type="ECO:0000256" key="3">
    <source>
        <dbReference type="ARBA" id="ARBA00022964"/>
    </source>
</evidence>
<dbReference type="AlphaFoldDB" id="A0A2N9GVD1"/>
<dbReference type="GO" id="GO:0006979">
    <property type="term" value="P:response to oxidative stress"/>
    <property type="evidence" value="ECO:0007669"/>
    <property type="project" value="InterPro"/>
</dbReference>
<evidence type="ECO:0000256" key="1">
    <source>
        <dbReference type="ARBA" id="ARBA00022723"/>
    </source>
</evidence>
<dbReference type="GO" id="GO:0006631">
    <property type="term" value="P:fatty acid metabolic process"/>
    <property type="evidence" value="ECO:0007669"/>
    <property type="project" value="UniProtKB-ARBA"/>
</dbReference>
<organism evidence="6">
    <name type="scientific">Fagus sylvatica</name>
    <name type="common">Beechnut</name>
    <dbReference type="NCBI Taxonomy" id="28930"/>
    <lineage>
        <taxon>Eukaryota</taxon>
        <taxon>Viridiplantae</taxon>
        <taxon>Streptophyta</taxon>
        <taxon>Embryophyta</taxon>
        <taxon>Tracheophyta</taxon>
        <taxon>Spermatophyta</taxon>
        <taxon>Magnoliopsida</taxon>
        <taxon>eudicotyledons</taxon>
        <taxon>Gunneridae</taxon>
        <taxon>Pentapetalae</taxon>
        <taxon>rosids</taxon>
        <taxon>fabids</taxon>
        <taxon>Fagales</taxon>
        <taxon>Fagaceae</taxon>
        <taxon>Fagus</taxon>
    </lineage>
</organism>
<evidence type="ECO:0000256" key="2">
    <source>
        <dbReference type="ARBA" id="ARBA00022821"/>
    </source>
</evidence>